<dbReference type="EMBL" id="KN880543">
    <property type="protein sequence ID" value="KIY66808.1"/>
    <property type="molecule type" value="Genomic_DNA"/>
</dbReference>
<gene>
    <name evidence="2" type="ORF">CYLTODRAFT_23420</name>
</gene>
<sequence length="433" mass="49515">MAQEQRALSTTRNSNKTVVGGRTTADSLPPEIKGLITRNLHDLSPSTLKSLGLVWREAWHDIRTIRFEYIKFDDSSANGWRCKKLLSLLRTAPNVATYIHKIFVGSQLCVGYRFEMASGPTAQTRKWLAEILTLASHLEVLALQKTCPVLLNDVSDELGFLTLRTAFQSSPVQTLNLTKYAFATPAGLLKFINGFRCLTRVQMKSIPEQGVQLASRLWQQSLPRNEQLTSLTVGYGSMIDVQFLDLVANEAIFPNISHSRLHHLWAFDSLPVLQRLLLRWPTLNTLRLSTDHGNLYPGRVLMRFPSTLTTLEFSVTSHSKAVDYWALTLYHNRPVERVIVQFSFFIWKLPEDAGLARFDDALAECVGHLDWRDELMLDHEWYTPEEQQRARNWVYLWLPKVAKKFFVGMPPEPVPNVLYQGTFASRFNQTIKP</sequence>
<protein>
    <recommendedName>
        <fullName evidence="4">F-box domain-containing protein</fullName>
    </recommendedName>
</protein>
<reference evidence="2 3" key="1">
    <citation type="journal article" date="2015" name="Fungal Genet. Biol.">
        <title>Evolution of novel wood decay mechanisms in Agaricales revealed by the genome sequences of Fistulina hepatica and Cylindrobasidium torrendii.</title>
        <authorList>
            <person name="Floudas D."/>
            <person name="Held B.W."/>
            <person name="Riley R."/>
            <person name="Nagy L.G."/>
            <person name="Koehler G."/>
            <person name="Ransdell A.S."/>
            <person name="Younus H."/>
            <person name="Chow J."/>
            <person name="Chiniquy J."/>
            <person name="Lipzen A."/>
            <person name="Tritt A."/>
            <person name="Sun H."/>
            <person name="Haridas S."/>
            <person name="LaButti K."/>
            <person name="Ohm R.A."/>
            <person name="Kues U."/>
            <person name="Blanchette R.A."/>
            <person name="Grigoriev I.V."/>
            <person name="Minto R.E."/>
            <person name="Hibbett D.S."/>
        </authorList>
    </citation>
    <scope>NUCLEOTIDE SEQUENCE [LARGE SCALE GENOMIC DNA]</scope>
    <source>
        <strain evidence="2 3">FP15055 ss-10</strain>
    </source>
</reference>
<evidence type="ECO:0000256" key="1">
    <source>
        <dbReference type="SAM" id="MobiDB-lite"/>
    </source>
</evidence>
<evidence type="ECO:0008006" key="4">
    <source>
        <dbReference type="Google" id="ProtNLM"/>
    </source>
</evidence>
<dbReference type="Gene3D" id="3.80.10.10">
    <property type="entry name" value="Ribonuclease Inhibitor"/>
    <property type="match status" value="1"/>
</dbReference>
<dbReference type="Proteomes" id="UP000054007">
    <property type="component" value="Unassembled WGS sequence"/>
</dbReference>
<keyword evidence="3" id="KW-1185">Reference proteome</keyword>
<accession>A0A0D7B8D2</accession>
<evidence type="ECO:0000313" key="2">
    <source>
        <dbReference type="EMBL" id="KIY66808.1"/>
    </source>
</evidence>
<feature type="compositionally biased region" description="Polar residues" evidence="1">
    <location>
        <begin position="1"/>
        <end position="17"/>
    </location>
</feature>
<name>A0A0D7B8D2_9AGAR</name>
<feature type="region of interest" description="Disordered" evidence="1">
    <location>
        <begin position="1"/>
        <end position="24"/>
    </location>
</feature>
<dbReference type="AlphaFoldDB" id="A0A0D7B8D2"/>
<evidence type="ECO:0000313" key="3">
    <source>
        <dbReference type="Proteomes" id="UP000054007"/>
    </source>
</evidence>
<proteinExistence type="predicted"/>
<dbReference type="InterPro" id="IPR032675">
    <property type="entry name" value="LRR_dom_sf"/>
</dbReference>
<organism evidence="2 3">
    <name type="scientific">Cylindrobasidium torrendii FP15055 ss-10</name>
    <dbReference type="NCBI Taxonomy" id="1314674"/>
    <lineage>
        <taxon>Eukaryota</taxon>
        <taxon>Fungi</taxon>
        <taxon>Dikarya</taxon>
        <taxon>Basidiomycota</taxon>
        <taxon>Agaricomycotina</taxon>
        <taxon>Agaricomycetes</taxon>
        <taxon>Agaricomycetidae</taxon>
        <taxon>Agaricales</taxon>
        <taxon>Marasmiineae</taxon>
        <taxon>Physalacriaceae</taxon>
        <taxon>Cylindrobasidium</taxon>
    </lineage>
</organism>